<keyword evidence="2" id="KW-1185">Reference proteome</keyword>
<organism evidence="1 2">
    <name type="scientific">Paramuricea clavata</name>
    <name type="common">Red gorgonian</name>
    <name type="synonym">Violescent sea-whip</name>
    <dbReference type="NCBI Taxonomy" id="317549"/>
    <lineage>
        <taxon>Eukaryota</taxon>
        <taxon>Metazoa</taxon>
        <taxon>Cnidaria</taxon>
        <taxon>Anthozoa</taxon>
        <taxon>Octocorallia</taxon>
        <taxon>Malacalcyonacea</taxon>
        <taxon>Plexauridae</taxon>
        <taxon>Paramuricea</taxon>
    </lineage>
</organism>
<evidence type="ECO:0000313" key="2">
    <source>
        <dbReference type="Proteomes" id="UP001152795"/>
    </source>
</evidence>
<accession>A0A7D9M8U1</accession>
<feature type="non-terminal residue" evidence="1">
    <location>
        <position position="1"/>
    </location>
</feature>
<reference evidence="1" key="1">
    <citation type="submission" date="2020-04" db="EMBL/GenBank/DDBJ databases">
        <authorList>
            <person name="Alioto T."/>
            <person name="Alioto T."/>
            <person name="Gomez Garrido J."/>
        </authorList>
    </citation>
    <scope>NUCLEOTIDE SEQUENCE</scope>
    <source>
        <strain evidence="1">A484AB</strain>
    </source>
</reference>
<dbReference type="AlphaFoldDB" id="A0A7D9M8U1"/>
<protein>
    <submittedName>
        <fullName evidence="1">Uncharacterized protein</fullName>
    </submittedName>
</protein>
<sequence length="251" mass="29616">QLQTTLYNPNAIYRIQHPIFEGTDWFKHLYLYQTNEECNIHEKVGYHLFHRQLNAPDVKREYLRQHNLECEPITIDTSDSDVSQKPITIDIGESEEEQEFIPNEGVPVPKDLVVDEVSYEVKNVCDLMNAVFLEVAVCENRRLLKEKCPSCEINHPSQWRHECIMLSDEEGWLSHGLEAVEHVIERGILRKQFLEVIRVMKLEYYGRAKEHYVNLTNACEVTLDFLGNLRGFSDYQPILNYLMYWREEHCA</sequence>
<dbReference type="EMBL" id="CACRXK020034757">
    <property type="protein sequence ID" value="CAB4044380.1"/>
    <property type="molecule type" value="Genomic_DNA"/>
</dbReference>
<dbReference type="OrthoDB" id="6155824at2759"/>
<dbReference type="Proteomes" id="UP001152795">
    <property type="component" value="Unassembled WGS sequence"/>
</dbReference>
<gene>
    <name evidence="1" type="ORF">PACLA_8A028710</name>
</gene>
<comment type="caution">
    <text evidence="1">The sequence shown here is derived from an EMBL/GenBank/DDBJ whole genome shotgun (WGS) entry which is preliminary data.</text>
</comment>
<proteinExistence type="predicted"/>
<evidence type="ECO:0000313" key="1">
    <source>
        <dbReference type="EMBL" id="CAB4044380.1"/>
    </source>
</evidence>
<name>A0A7D9M8U1_PARCT</name>